<keyword evidence="10" id="KW-0067">ATP-binding</keyword>
<feature type="domain" description="Gnk2-homologous" evidence="20">
    <location>
        <begin position="747"/>
        <end position="850"/>
    </location>
</feature>
<keyword evidence="22" id="KW-1185">Reference proteome</keyword>
<keyword evidence="8" id="KW-0547">Nucleotide-binding</keyword>
<evidence type="ECO:0000256" key="8">
    <source>
        <dbReference type="ARBA" id="ARBA00022741"/>
    </source>
</evidence>
<evidence type="ECO:0000256" key="6">
    <source>
        <dbReference type="ARBA" id="ARBA00022729"/>
    </source>
</evidence>
<evidence type="ECO:0000259" key="19">
    <source>
        <dbReference type="PROSITE" id="PS50011"/>
    </source>
</evidence>
<dbReference type="InterPro" id="IPR000719">
    <property type="entry name" value="Prot_kinase_dom"/>
</dbReference>
<evidence type="ECO:0000256" key="12">
    <source>
        <dbReference type="ARBA" id="ARBA00023136"/>
    </source>
</evidence>
<evidence type="ECO:0000256" key="14">
    <source>
        <dbReference type="ARBA" id="ARBA00023170"/>
    </source>
</evidence>
<feature type="domain" description="Protein kinase" evidence="19">
    <location>
        <begin position="1035"/>
        <end position="1311"/>
    </location>
</feature>
<evidence type="ECO:0000256" key="17">
    <source>
        <dbReference type="ARBA" id="ARBA00048679"/>
    </source>
</evidence>
<accession>A0A4S4DFI0</accession>
<evidence type="ECO:0000256" key="4">
    <source>
        <dbReference type="ARBA" id="ARBA00022679"/>
    </source>
</evidence>
<dbReference type="EMBL" id="SDRB02011652">
    <property type="protein sequence ID" value="THG00536.1"/>
    <property type="molecule type" value="Genomic_DNA"/>
</dbReference>
<evidence type="ECO:0000313" key="21">
    <source>
        <dbReference type="EMBL" id="THG00536.1"/>
    </source>
</evidence>
<dbReference type="GO" id="GO:0004674">
    <property type="term" value="F:protein serine/threonine kinase activity"/>
    <property type="evidence" value="ECO:0007669"/>
    <property type="project" value="UniProtKB-KW"/>
</dbReference>
<feature type="domain" description="Protein kinase" evidence="19">
    <location>
        <begin position="656"/>
        <end position="941"/>
    </location>
</feature>
<keyword evidence="9" id="KW-0418">Kinase</keyword>
<dbReference type="STRING" id="542762.A0A4S4DFI0"/>
<comment type="caution">
    <text evidence="21">The sequence shown here is derived from an EMBL/GenBank/DDBJ whole genome shotgun (WGS) entry which is preliminary data.</text>
</comment>
<dbReference type="InterPro" id="IPR038408">
    <property type="entry name" value="GNK2_sf"/>
</dbReference>
<dbReference type="SUPFAM" id="SSF56112">
    <property type="entry name" value="Protein kinase-like (PK-like)"/>
    <property type="match status" value="3"/>
</dbReference>
<dbReference type="GO" id="GO:0005886">
    <property type="term" value="C:plasma membrane"/>
    <property type="evidence" value="ECO:0007669"/>
    <property type="project" value="TreeGrafter"/>
</dbReference>
<evidence type="ECO:0000256" key="5">
    <source>
        <dbReference type="ARBA" id="ARBA00022692"/>
    </source>
</evidence>
<feature type="transmembrane region" description="Helical" evidence="18">
    <location>
        <begin position="231"/>
        <end position="255"/>
    </location>
</feature>
<organism evidence="21 22">
    <name type="scientific">Camellia sinensis var. sinensis</name>
    <name type="common">China tea</name>
    <dbReference type="NCBI Taxonomy" id="542762"/>
    <lineage>
        <taxon>Eukaryota</taxon>
        <taxon>Viridiplantae</taxon>
        <taxon>Streptophyta</taxon>
        <taxon>Embryophyta</taxon>
        <taxon>Tracheophyta</taxon>
        <taxon>Spermatophyta</taxon>
        <taxon>Magnoliopsida</taxon>
        <taxon>eudicotyledons</taxon>
        <taxon>Gunneridae</taxon>
        <taxon>Pentapetalae</taxon>
        <taxon>asterids</taxon>
        <taxon>Ericales</taxon>
        <taxon>Theaceae</taxon>
        <taxon>Camellia</taxon>
    </lineage>
</organism>
<keyword evidence="4" id="KW-0808">Transferase</keyword>
<comment type="catalytic activity">
    <reaction evidence="17">
        <text>L-seryl-[protein] + ATP = O-phospho-L-seryl-[protein] + ADP + H(+)</text>
        <dbReference type="Rhea" id="RHEA:17989"/>
        <dbReference type="Rhea" id="RHEA-COMP:9863"/>
        <dbReference type="Rhea" id="RHEA-COMP:11604"/>
        <dbReference type="ChEBI" id="CHEBI:15378"/>
        <dbReference type="ChEBI" id="CHEBI:29999"/>
        <dbReference type="ChEBI" id="CHEBI:30616"/>
        <dbReference type="ChEBI" id="CHEBI:83421"/>
        <dbReference type="ChEBI" id="CHEBI:456216"/>
        <dbReference type="EC" id="2.7.11.1"/>
    </reaction>
</comment>
<keyword evidence="13" id="KW-1015">Disulfide bond</keyword>
<evidence type="ECO:0000256" key="1">
    <source>
        <dbReference type="ARBA" id="ARBA00004167"/>
    </source>
</evidence>
<dbReference type="Pfam" id="PF01657">
    <property type="entry name" value="Stress-antifung"/>
    <property type="match status" value="4"/>
</dbReference>
<evidence type="ECO:0000256" key="15">
    <source>
        <dbReference type="ARBA" id="ARBA00023180"/>
    </source>
</evidence>
<dbReference type="SMART" id="SM00220">
    <property type="entry name" value="S_TKc"/>
    <property type="match status" value="1"/>
</dbReference>
<feature type="domain" description="Gnk2-homologous" evidence="20">
    <location>
        <begin position="101"/>
        <end position="210"/>
    </location>
</feature>
<proteinExistence type="predicted"/>
<dbReference type="Gene3D" id="3.30.430.20">
    <property type="entry name" value="Gnk2 domain, C-X8-C-X2-C motif"/>
    <property type="match status" value="5"/>
</dbReference>
<reference evidence="21 22" key="1">
    <citation type="journal article" date="2018" name="Proc. Natl. Acad. Sci. U.S.A.">
        <title>Draft genome sequence of Camellia sinensis var. sinensis provides insights into the evolution of the tea genome and tea quality.</title>
        <authorList>
            <person name="Wei C."/>
            <person name="Yang H."/>
            <person name="Wang S."/>
            <person name="Zhao J."/>
            <person name="Liu C."/>
            <person name="Gao L."/>
            <person name="Xia E."/>
            <person name="Lu Y."/>
            <person name="Tai Y."/>
            <person name="She G."/>
            <person name="Sun J."/>
            <person name="Cao H."/>
            <person name="Tong W."/>
            <person name="Gao Q."/>
            <person name="Li Y."/>
            <person name="Deng W."/>
            <person name="Jiang X."/>
            <person name="Wang W."/>
            <person name="Chen Q."/>
            <person name="Zhang S."/>
            <person name="Li H."/>
            <person name="Wu J."/>
            <person name="Wang P."/>
            <person name="Li P."/>
            <person name="Shi C."/>
            <person name="Zheng F."/>
            <person name="Jian J."/>
            <person name="Huang B."/>
            <person name="Shan D."/>
            <person name="Shi M."/>
            <person name="Fang C."/>
            <person name="Yue Y."/>
            <person name="Li F."/>
            <person name="Li D."/>
            <person name="Wei S."/>
            <person name="Han B."/>
            <person name="Jiang C."/>
            <person name="Yin Y."/>
            <person name="Xia T."/>
            <person name="Zhang Z."/>
            <person name="Bennetzen J.L."/>
            <person name="Zhao S."/>
            <person name="Wan X."/>
        </authorList>
    </citation>
    <scope>NUCLEOTIDE SEQUENCE [LARGE SCALE GENOMIC DNA]</scope>
    <source>
        <strain evidence="22">cv. Shuchazao</strain>
        <tissue evidence="21">Leaf</tissue>
    </source>
</reference>
<dbReference type="GO" id="GO:0005524">
    <property type="term" value="F:ATP binding"/>
    <property type="evidence" value="ECO:0007669"/>
    <property type="project" value="UniProtKB-KW"/>
</dbReference>
<evidence type="ECO:0000256" key="2">
    <source>
        <dbReference type="ARBA" id="ARBA00012513"/>
    </source>
</evidence>
<keyword evidence="3" id="KW-0723">Serine/threonine-protein kinase</keyword>
<protein>
    <recommendedName>
        <fullName evidence="2">non-specific serine/threonine protein kinase</fullName>
        <ecNumber evidence="2">2.7.11.1</ecNumber>
    </recommendedName>
</protein>
<evidence type="ECO:0000256" key="16">
    <source>
        <dbReference type="ARBA" id="ARBA00047899"/>
    </source>
</evidence>
<keyword evidence="5 18" id="KW-0812">Transmembrane</keyword>
<keyword evidence="7" id="KW-0677">Repeat</keyword>
<keyword evidence="15" id="KW-0325">Glycoprotein</keyword>
<dbReference type="EC" id="2.7.11.1" evidence="2"/>
<name>A0A4S4DFI0_CAMSN</name>
<sequence length="1350" mass="152096">MQKLPHVHARATRPLRLDRTGSGIVIRGSWVMDRGSWTLDLGLLKWIECGGWAWPTHLNLFGPSQMYGLQEYVHETCEAVVWEENCQLRYSNELFIGTLGMTGNIPQYNSENVLDDELGQFISVVNDTLHKLSRLAAFNASYGMYTTEAVNFTDTKTIYALVQCTADLSPDDCNTCLERGIANSSTCCSKCRGARLFSRSCFLRYEFYAFYPHVSKNSTENQRIFAKSSRYWMIVGLAIGSAILVVPLVGFCVYCPVTRNQTKTSNDAMQVSGQEVQLHEIGDPNKTDAHHQNLQARDNLNSRNFPFIDLVTLGAATDNFSASNKLGQGGFGPVYKGQLLDGRKVAVKRPSSCSEQGLDEFTNEFKSQFIQGGQSVMFPFPKTMKMLLLYSFFSALHHFVHAIAAPYELCSNTTISTTNSIFDYNLEMLLDSLSSIAPVSKFYTTKMGNDQDKLFGLFLCYNFVATQQCENCIASATQDIKNRCENRNKAVVWEENCQLRYSNESFFGTMDVTGNIFQYNSENVSDDELGQFISVVNTDTETIYALVQCTTDLSPDDCKTCLETAISNTSTCCSKSRGARLFSRSCFLRYEFYAFYEDASKSSTENQRVFASLGRDPRSQHKIDVHHQNLQARDNLNSQNFPFIDLVTLSAATDNFSASNKFGQGGFGPVYKGQLLDGREVAVKRLSSCSEQGLDEFTNEVLLILKLQHKNLVRLLGFCVNGEEKLLIYEYMPNGSLDVFLFDPRKRAQMNWSRRLNIINGIASIFDYNLEKLLDSLSSNASVSKFYTTKMGNDQDRLLGLFLCYNFVPTQHCENCIASAIQDIKNHCENRNEAVVWEENCQLRYSNESFFGTLDVTGNIPQYNLENVSDDELGRFISVVNNTLHKLSRLAAFNASYGMYATEAVTFTDTKTIYALVQCTADLSPDDCNTCLETAIANTSTCCSKSRGARLFSRSCFLRYEFYAFYEDASKSSTENQRIFAKERQVSGQEVQIHEIGDPNKIDVHHQNLQARDNLNSQNFPFIDLVRLSAATDNFSASNKLGQGGFGPVYKGQLLDGREVAVKRLSSCSEQGLDEFTNEVLLILKLQHKNLVRLLGFCIDGEEKLLIYEYMPNGSLDVFLFDPRKRAQMNWSRRLNIINGIARGMLYLHEDSRLRIIHRDLKPSNVLLDSELNPKISDFGMARIFGGSDGATNTSKIVGTYGYMAPEFAMEGLYSIKSDVFSFGVLLIEILTGRRNANFHLTKCAPSLIAYVWQLWNEGKGLELIDPLLPESCDLDEFLRYMHIGLLCVQEDAYDRPTMSSVVVMLKSEVVTLSQPERPAFSVGRFTDHYEPNDKDYSVNESTISDIMPQ</sequence>
<dbReference type="FunFam" id="3.30.200.20:FF:000195">
    <property type="entry name" value="G-type lectin S-receptor-like serine/threonine-protein kinase"/>
    <property type="match status" value="2"/>
</dbReference>
<dbReference type="Proteomes" id="UP000306102">
    <property type="component" value="Unassembled WGS sequence"/>
</dbReference>
<dbReference type="InterPro" id="IPR008271">
    <property type="entry name" value="Ser/Thr_kinase_AS"/>
</dbReference>
<gene>
    <name evidence="21" type="ORF">TEA_012235</name>
</gene>
<evidence type="ECO:0000256" key="10">
    <source>
        <dbReference type="ARBA" id="ARBA00022840"/>
    </source>
</evidence>
<evidence type="ECO:0000313" key="22">
    <source>
        <dbReference type="Proteomes" id="UP000306102"/>
    </source>
</evidence>
<evidence type="ECO:0000256" key="7">
    <source>
        <dbReference type="ARBA" id="ARBA00022737"/>
    </source>
</evidence>
<dbReference type="Gene3D" id="3.30.200.20">
    <property type="entry name" value="Phosphorylase Kinase, domain 1"/>
    <property type="match status" value="3"/>
</dbReference>
<dbReference type="PROSITE" id="PS50011">
    <property type="entry name" value="PROTEIN_KINASE_DOM"/>
    <property type="match status" value="2"/>
</dbReference>
<dbReference type="CDD" id="cd23509">
    <property type="entry name" value="Gnk2-like"/>
    <property type="match status" value="5"/>
</dbReference>
<comment type="catalytic activity">
    <reaction evidence="16">
        <text>L-threonyl-[protein] + ATP = O-phospho-L-threonyl-[protein] + ADP + H(+)</text>
        <dbReference type="Rhea" id="RHEA:46608"/>
        <dbReference type="Rhea" id="RHEA-COMP:11060"/>
        <dbReference type="Rhea" id="RHEA-COMP:11605"/>
        <dbReference type="ChEBI" id="CHEBI:15378"/>
        <dbReference type="ChEBI" id="CHEBI:30013"/>
        <dbReference type="ChEBI" id="CHEBI:30616"/>
        <dbReference type="ChEBI" id="CHEBI:61977"/>
        <dbReference type="ChEBI" id="CHEBI:456216"/>
        <dbReference type="EC" id="2.7.11.1"/>
    </reaction>
</comment>
<evidence type="ECO:0000256" key="18">
    <source>
        <dbReference type="SAM" id="Phobius"/>
    </source>
</evidence>
<dbReference type="Gene3D" id="1.10.510.10">
    <property type="entry name" value="Transferase(Phosphotransferase) domain 1"/>
    <property type="match status" value="1"/>
</dbReference>
<dbReference type="PANTHER" id="PTHR27002:SF679">
    <property type="entry name" value="CYSTEINE-RICH RECEPTOR-LIKE PROTEIN KINASE 10 ISOFORM X1"/>
    <property type="match status" value="1"/>
</dbReference>
<comment type="subcellular location">
    <subcellularLocation>
        <location evidence="1">Membrane</location>
        <topology evidence="1">Single-pass membrane protein</topology>
    </subcellularLocation>
</comment>
<evidence type="ECO:0000256" key="11">
    <source>
        <dbReference type="ARBA" id="ARBA00022989"/>
    </source>
</evidence>
<keyword evidence="12 18" id="KW-0472">Membrane</keyword>
<dbReference type="CDD" id="cd14066">
    <property type="entry name" value="STKc_IRAK"/>
    <property type="match status" value="1"/>
</dbReference>
<dbReference type="PROSITE" id="PS00108">
    <property type="entry name" value="PROTEIN_KINASE_ST"/>
    <property type="match status" value="1"/>
</dbReference>
<dbReference type="InterPro" id="IPR002902">
    <property type="entry name" value="GNK2"/>
</dbReference>
<evidence type="ECO:0000259" key="20">
    <source>
        <dbReference type="PROSITE" id="PS51473"/>
    </source>
</evidence>
<feature type="domain" description="Gnk2-homologous" evidence="20">
    <location>
        <begin position="856"/>
        <end position="965"/>
    </location>
</feature>
<dbReference type="PROSITE" id="PS51473">
    <property type="entry name" value="GNK2"/>
    <property type="match status" value="4"/>
</dbReference>
<feature type="transmembrane region" description="Helical" evidence="18">
    <location>
        <begin position="387"/>
        <end position="407"/>
    </location>
</feature>
<dbReference type="InterPro" id="IPR001245">
    <property type="entry name" value="Ser-Thr/Tyr_kinase_cat_dom"/>
</dbReference>
<keyword evidence="11 18" id="KW-1133">Transmembrane helix</keyword>
<keyword evidence="6" id="KW-0732">Signal</keyword>
<evidence type="ECO:0000256" key="9">
    <source>
        <dbReference type="ARBA" id="ARBA00022777"/>
    </source>
</evidence>
<evidence type="ECO:0000256" key="3">
    <source>
        <dbReference type="ARBA" id="ARBA00022527"/>
    </source>
</evidence>
<dbReference type="Pfam" id="PF07714">
    <property type="entry name" value="PK_Tyr_Ser-Thr"/>
    <property type="match status" value="2"/>
</dbReference>
<dbReference type="PANTHER" id="PTHR27002">
    <property type="entry name" value="RECEPTOR-LIKE SERINE/THREONINE-PROTEIN KINASE SD1-8"/>
    <property type="match status" value="1"/>
</dbReference>
<evidence type="ECO:0000256" key="13">
    <source>
        <dbReference type="ARBA" id="ARBA00023157"/>
    </source>
</evidence>
<feature type="domain" description="Gnk2-homologous" evidence="20">
    <location>
        <begin position="404"/>
        <end position="506"/>
    </location>
</feature>
<dbReference type="FunFam" id="3.30.430.20:FF:000002">
    <property type="entry name" value="Cysteine-rich receptor-like protein kinase 10"/>
    <property type="match status" value="2"/>
</dbReference>
<dbReference type="InterPro" id="IPR011009">
    <property type="entry name" value="Kinase-like_dom_sf"/>
</dbReference>
<dbReference type="FunFam" id="1.10.510.10:FF:000467">
    <property type="entry name" value="Liguleless narrow1"/>
    <property type="match status" value="1"/>
</dbReference>
<keyword evidence="14" id="KW-0675">Receptor</keyword>